<feature type="region of interest" description="Disordered" evidence="5">
    <location>
        <begin position="455"/>
        <end position="474"/>
    </location>
</feature>
<evidence type="ECO:0000256" key="1">
    <source>
        <dbReference type="ARBA" id="ARBA00006468"/>
    </source>
</evidence>
<feature type="compositionally biased region" description="Polar residues" evidence="5">
    <location>
        <begin position="859"/>
        <end position="868"/>
    </location>
</feature>
<dbReference type="Pfam" id="PF02181">
    <property type="entry name" value="FH2"/>
    <property type="match status" value="2"/>
</dbReference>
<feature type="compositionally biased region" description="Pro residues" evidence="5">
    <location>
        <begin position="643"/>
        <end position="653"/>
    </location>
</feature>
<feature type="compositionally biased region" description="Low complexity" evidence="5">
    <location>
        <begin position="702"/>
        <end position="716"/>
    </location>
</feature>
<dbReference type="SUPFAM" id="SSF101447">
    <property type="entry name" value="Formin homology 2 domain (FH2 domain)"/>
    <property type="match status" value="2"/>
</dbReference>
<dbReference type="SMART" id="SM01326">
    <property type="entry name" value="PTEN_C2"/>
    <property type="match status" value="1"/>
</dbReference>
<organism evidence="8">
    <name type="scientific">Fagus sylvatica</name>
    <name type="common">Beechnut</name>
    <dbReference type="NCBI Taxonomy" id="28930"/>
    <lineage>
        <taxon>Eukaryota</taxon>
        <taxon>Viridiplantae</taxon>
        <taxon>Streptophyta</taxon>
        <taxon>Embryophyta</taxon>
        <taxon>Tracheophyta</taxon>
        <taxon>Spermatophyta</taxon>
        <taxon>Magnoliopsida</taxon>
        <taxon>eudicotyledons</taxon>
        <taxon>Gunneridae</taxon>
        <taxon>Pentapetalae</taxon>
        <taxon>rosids</taxon>
        <taxon>fabids</taxon>
        <taxon>Fagales</taxon>
        <taxon>Fagaceae</taxon>
        <taxon>Fagus</taxon>
    </lineage>
</organism>
<dbReference type="PANTHER" id="PTHR45733:SF8">
    <property type="entry name" value="FORMIN-J"/>
    <property type="match status" value="1"/>
</dbReference>
<feature type="compositionally biased region" description="Pro residues" evidence="5">
    <location>
        <begin position="691"/>
        <end position="701"/>
    </location>
</feature>
<dbReference type="EMBL" id="OIVN01003257">
    <property type="protein sequence ID" value="SPD09876.1"/>
    <property type="molecule type" value="Genomic_DNA"/>
</dbReference>
<feature type="coiled-coil region" evidence="4">
    <location>
        <begin position="1272"/>
        <end position="1299"/>
    </location>
</feature>
<feature type="domain" description="C2 tensin-type" evidence="6">
    <location>
        <begin position="199"/>
        <end position="338"/>
    </location>
</feature>
<dbReference type="Gene3D" id="2.60.40.1110">
    <property type="match status" value="1"/>
</dbReference>
<dbReference type="SUPFAM" id="SSF52799">
    <property type="entry name" value="(Phosphotyrosine protein) phosphatases II"/>
    <property type="match status" value="1"/>
</dbReference>
<evidence type="ECO:0000313" key="8">
    <source>
        <dbReference type="EMBL" id="SPD09876.1"/>
    </source>
</evidence>
<dbReference type="InterPro" id="IPR029021">
    <property type="entry name" value="Prot-tyrosine_phosphatase-like"/>
</dbReference>
<dbReference type="InterPro" id="IPR042201">
    <property type="entry name" value="FH2_Formin_sf"/>
</dbReference>
<dbReference type="InterPro" id="IPR051144">
    <property type="entry name" value="Formin_homology_domain"/>
</dbReference>
<keyword evidence="2" id="KW-0378">Hydrolase</keyword>
<keyword evidence="2" id="KW-0904">Protein phosphatase</keyword>
<gene>
    <name evidence="8" type="ORF">FSB_LOCUS37758</name>
</gene>
<comment type="similarity">
    <text evidence="1">Belongs to the formin-like family. Class-II subfamily.</text>
</comment>
<dbReference type="Gene3D" id="1.20.58.2220">
    <property type="entry name" value="Formin, FH2 domain"/>
    <property type="match status" value="3"/>
</dbReference>
<feature type="compositionally biased region" description="Low complexity" evidence="5">
    <location>
        <begin position="654"/>
        <end position="667"/>
    </location>
</feature>
<dbReference type="GO" id="GO:0004721">
    <property type="term" value="F:phosphoprotein phosphatase activity"/>
    <property type="evidence" value="ECO:0007669"/>
    <property type="project" value="UniProtKB-KW"/>
</dbReference>
<feature type="compositionally biased region" description="Pro residues" evidence="5">
    <location>
        <begin position="735"/>
        <end position="745"/>
    </location>
</feature>
<feature type="compositionally biased region" description="Pro residues" evidence="5">
    <location>
        <begin position="717"/>
        <end position="726"/>
    </location>
</feature>
<dbReference type="PANTHER" id="PTHR45733">
    <property type="entry name" value="FORMIN-J"/>
    <property type="match status" value="1"/>
</dbReference>
<protein>
    <recommendedName>
        <fullName evidence="3">Formin-like protein</fullName>
    </recommendedName>
</protein>
<evidence type="ECO:0000256" key="3">
    <source>
        <dbReference type="RuleBase" id="RU361260"/>
    </source>
</evidence>
<evidence type="ECO:0000259" key="6">
    <source>
        <dbReference type="PROSITE" id="PS51182"/>
    </source>
</evidence>
<feature type="domain" description="FH2" evidence="7">
    <location>
        <begin position="861"/>
        <end position="1297"/>
    </location>
</feature>
<feature type="compositionally biased region" description="Polar residues" evidence="5">
    <location>
        <begin position="615"/>
        <end position="640"/>
    </location>
</feature>
<dbReference type="InterPro" id="IPR035892">
    <property type="entry name" value="C2_domain_sf"/>
</dbReference>
<name>A0A2N9H5Z6_FAGSY</name>
<evidence type="ECO:0000259" key="7">
    <source>
        <dbReference type="PROSITE" id="PS51444"/>
    </source>
</evidence>
<feature type="compositionally biased region" description="Pro residues" evidence="5">
    <location>
        <begin position="592"/>
        <end position="602"/>
    </location>
</feature>
<reference evidence="8" key="1">
    <citation type="submission" date="2018-02" db="EMBL/GenBank/DDBJ databases">
        <authorList>
            <person name="Cohen D.B."/>
            <person name="Kent A.D."/>
        </authorList>
    </citation>
    <scope>NUCLEOTIDE SEQUENCE</scope>
</reference>
<keyword evidence="4" id="KW-0175">Coiled coil</keyword>
<evidence type="ECO:0000256" key="2">
    <source>
        <dbReference type="ARBA" id="ARBA00022912"/>
    </source>
</evidence>
<proteinExistence type="inferred from homology"/>
<dbReference type="Gene3D" id="3.90.190.10">
    <property type="entry name" value="Protein tyrosine phosphatase superfamily"/>
    <property type="match status" value="1"/>
</dbReference>
<feature type="region of interest" description="Disordered" evidence="5">
    <location>
        <begin position="586"/>
        <end position="875"/>
    </location>
</feature>
<sequence length="1336" mass="145715">MALFRKFFYRKPPDGLLEISERVYVFDCCFTTDVWEGDEYKVYIGGIVGQLREHSPDASFMVFNFREGENQSQISNILSDYDMTVMDYPRHYEGCPLLPMEMIHHFLRSSESWLLLGQQNVLLMHCERGGWPVLAFMLAALLIYRKQYTGEQKTLDMIYKQAPRELLQLMSPLNPLPSQLRYLQYVSRRNVGSEWPPLDRALTLDCIIVRFIPNMDGEGGCRPIFRIYGQDPFMAADRTTKVLFSTSKKSKLVRHYKQADSELVKFDIHCHIQGDVVLECISLDDDLEREEMMFRVMFNTAFIRSNILMLNCDEIDVLWNAKDRFPKDFRAEVLFSEMNAAASRISIDWTGIEEKEGLPVEAFAKVQEIFSECGLARSEGRCSTKCSLLPDSTSEKLKSESKASENNVRSPTSMAVFQQIKVSNALHKILETVPVCTAETGSLLLDSTPENLKSESKASETITRSPTFKDWGKQSMPSFEPSLDSLVVRKKIEPQELQVALQRSAQSKIISQRGLQTSLSAPVSYSNSLQGSPTSISRYHSAPSALGITALLHDHAASSSEEVKHAVTVSLPSPNSSAAISSIPKHVQPTNVPIPPTAPPSLSPFSLQSSMDVPPSQSMPLPISSVTDSSPTQHPGTTIQSSLPPPPPPPPPSSGASPSYAIKSSYSIPPPPPPPTLAGVSPLSVKNSFSTPPPPPPPPSPLTGTSPSSTIKSSFSTPPPPPPPPLSSLKTSLSGPPPPPPPPAVPSALPAKNSAVTSAPPPPPPSLYSGPASGPNIVSSAPPPPPPPGFAPKDSSSKNSAHVPPVPPPPAPFGNGLTKAGGAAPQSYSGLSNGNIPPIPGPPSGAPFSTKGRGLSRPSPRNQAQTKKSNLKPYHWLKLTRAMQGSLWAESQKADEASKAPEFDMSELESLFSTASPNSDHGSAGGKSNRRASGIKSEKVQLIELRRAYNCEIMLTKVKVPLPDLMSSVLTLDETALDVDQVENLIKFCPTKEEIELLKGYAGNKENLGKCEQIRNSVKLKRIMQTILSLGNALNHGTARGFLKGAAVGSMVAVCGGREYLSIHGLIGCLDMGCLWWFGWFCGGGGKGWLGLGLFGKSAYGLTAAVEDIAKAIERLMGEQDMHRRAAMLRAKFENGFPVRLEVALDAFGDFVLAEKLPELLDFQKDLVSLEASAKIQLKYLAEEMQAISKGLEKVVQELTTSENDGHVSGNFCKTLNEFLGYAEAEVRSLASLYSSVGRNADALALYFGEDPARCPFEQVVSTLLNFVRMFVRAHDENCKQIELERKRALKEEENEKMKLGTPKKEWCMAGREIHFLKQGAGVGGVLFDEPLVRWS</sequence>
<feature type="region of interest" description="Disordered" evidence="5">
    <location>
        <begin position="913"/>
        <end position="933"/>
    </location>
</feature>
<accession>A0A2N9H5Z6</accession>
<evidence type="ECO:0000256" key="5">
    <source>
        <dbReference type="SAM" id="MobiDB-lite"/>
    </source>
</evidence>
<dbReference type="SUPFAM" id="SSF49562">
    <property type="entry name" value="C2 domain (Calcium/lipid-binding domain, CaLB)"/>
    <property type="match status" value="1"/>
</dbReference>
<dbReference type="InterPro" id="IPR014020">
    <property type="entry name" value="Tensin_C2-dom"/>
</dbReference>
<dbReference type="InterPro" id="IPR015425">
    <property type="entry name" value="FH2_Formin"/>
</dbReference>
<dbReference type="SMART" id="SM00498">
    <property type="entry name" value="FH2"/>
    <property type="match status" value="1"/>
</dbReference>
<evidence type="ECO:0000256" key="4">
    <source>
        <dbReference type="SAM" id="Coils"/>
    </source>
</evidence>
<dbReference type="Pfam" id="PF10409">
    <property type="entry name" value="PTEN_C2"/>
    <property type="match status" value="1"/>
</dbReference>
<feature type="compositionally biased region" description="Pro residues" evidence="5">
    <location>
        <begin position="781"/>
        <end position="790"/>
    </location>
</feature>
<dbReference type="PROSITE" id="PS51182">
    <property type="entry name" value="C2_TENSIN"/>
    <property type="match status" value="1"/>
</dbReference>
<dbReference type="PROSITE" id="PS51444">
    <property type="entry name" value="FH2"/>
    <property type="match status" value="1"/>
</dbReference>